<reference evidence="2" key="1">
    <citation type="submission" date="2021-02" db="EMBL/GenBank/DDBJ databases">
        <authorList>
            <person name="Nowell W R."/>
        </authorList>
    </citation>
    <scope>NUCLEOTIDE SEQUENCE</scope>
</reference>
<gene>
    <name evidence="2" type="ORF">LUA448_LOCUS5875</name>
</gene>
<protein>
    <submittedName>
        <fullName evidence="2">Uncharacterized protein</fullName>
    </submittedName>
</protein>
<sequence length="214" mass="22863">QQQVLRRLVRAPALPALQQALQQQVLRRLVRAPALPVLLQAPPALALLLQLPQPVPVLLQAPAALVLLLQLPQPVPVLLQVLQQVQVSLQRKGLVLGNIIDETTTSTTTTRCPDICWVENCETGNRTTIPCPNTTCATTIVPTITTTTTVASLQSDCSTLQAELTRVKLGLGIGLGSGMAITSGLAAGSYIYFTRRLAQLSTAEFAGARELTTF</sequence>
<accession>A0A817S5P4</accession>
<keyword evidence="1" id="KW-0472">Membrane</keyword>
<evidence type="ECO:0000313" key="2">
    <source>
        <dbReference type="EMBL" id="CAF3269487.1"/>
    </source>
</evidence>
<name>A0A817S5P4_9BILA</name>
<feature type="transmembrane region" description="Helical" evidence="1">
    <location>
        <begin position="169"/>
        <end position="193"/>
    </location>
</feature>
<feature type="non-terminal residue" evidence="2">
    <location>
        <position position="214"/>
    </location>
</feature>
<comment type="caution">
    <text evidence="2">The sequence shown here is derived from an EMBL/GenBank/DDBJ whole genome shotgun (WGS) entry which is preliminary data.</text>
</comment>
<proteinExistence type="predicted"/>
<keyword evidence="1" id="KW-0812">Transmembrane</keyword>
<organism evidence="2 3">
    <name type="scientific">Rotaria socialis</name>
    <dbReference type="NCBI Taxonomy" id="392032"/>
    <lineage>
        <taxon>Eukaryota</taxon>
        <taxon>Metazoa</taxon>
        <taxon>Spiralia</taxon>
        <taxon>Gnathifera</taxon>
        <taxon>Rotifera</taxon>
        <taxon>Eurotatoria</taxon>
        <taxon>Bdelloidea</taxon>
        <taxon>Philodinida</taxon>
        <taxon>Philodinidae</taxon>
        <taxon>Rotaria</taxon>
    </lineage>
</organism>
<dbReference type="AlphaFoldDB" id="A0A817S5P4"/>
<evidence type="ECO:0000313" key="3">
    <source>
        <dbReference type="Proteomes" id="UP000663833"/>
    </source>
</evidence>
<keyword evidence="1" id="KW-1133">Transmembrane helix</keyword>
<dbReference type="Proteomes" id="UP000663833">
    <property type="component" value="Unassembled WGS sequence"/>
</dbReference>
<dbReference type="EMBL" id="CAJNYD010000539">
    <property type="protein sequence ID" value="CAF3269487.1"/>
    <property type="molecule type" value="Genomic_DNA"/>
</dbReference>
<evidence type="ECO:0000256" key="1">
    <source>
        <dbReference type="SAM" id="Phobius"/>
    </source>
</evidence>